<protein>
    <submittedName>
        <fullName evidence="3">Bifunctional diguanylate cyclase/phosphodiesterase</fullName>
        <ecNumber evidence="3">2.7.7.65</ecNumber>
        <ecNumber evidence="3">3.1.4.52</ecNumber>
    </submittedName>
</protein>
<dbReference type="PROSITE" id="PS50887">
    <property type="entry name" value="GGDEF"/>
    <property type="match status" value="1"/>
</dbReference>
<dbReference type="CDD" id="cd01948">
    <property type="entry name" value="EAL"/>
    <property type="match status" value="1"/>
</dbReference>
<comment type="caution">
    <text evidence="3">The sequence shown here is derived from an EMBL/GenBank/DDBJ whole genome shotgun (WGS) entry which is preliminary data.</text>
</comment>
<dbReference type="SMART" id="SM00267">
    <property type="entry name" value="GGDEF"/>
    <property type="match status" value="1"/>
</dbReference>
<feature type="domain" description="GGDEF" evidence="2">
    <location>
        <begin position="173"/>
        <end position="306"/>
    </location>
</feature>
<dbReference type="EC" id="3.1.4.52" evidence="3"/>
<dbReference type="Pfam" id="PF00563">
    <property type="entry name" value="EAL"/>
    <property type="match status" value="1"/>
</dbReference>
<dbReference type="EMBL" id="JBBKTX010000008">
    <property type="protein sequence ID" value="MFK4752426.1"/>
    <property type="molecule type" value="Genomic_DNA"/>
</dbReference>
<reference evidence="3 4" key="1">
    <citation type="submission" date="2024-03" db="EMBL/GenBank/DDBJ databases">
        <title>High-quality draft genome sequence of Oceanobacter sp. wDCs-4.</title>
        <authorList>
            <person name="Dong C."/>
        </authorList>
    </citation>
    <scope>NUCLEOTIDE SEQUENCE [LARGE SCALE GENOMIC DNA]</scope>
    <source>
        <strain evidence="4">wDCs-4</strain>
    </source>
</reference>
<dbReference type="InterPro" id="IPR029787">
    <property type="entry name" value="Nucleotide_cyclase"/>
</dbReference>
<dbReference type="RefSeq" id="WP_416205703.1">
    <property type="nucleotide sequence ID" value="NZ_JBBKTX010000008.1"/>
</dbReference>
<dbReference type="Gene3D" id="3.20.20.450">
    <property type="entry name" value="EAL domain"/>
    <property type="match status" value="1"/>
</dbReference>
<evidence type="ECO:0000313" key="3">
    <source>
        <dbReference type="EMBL" id="MFK4752426.1"/>
    </source>
</evidence>
<keyword evidence="4" id="KW-1185">Reference proteome</keyword>
<proteinExistence type="predicted"/>
<dbReference type="EC" id="2.7.7.65" evidence="3"/>
<dbReference type="PANTHER" id="PTHR44757:SF2">
    <property type="entry name" value="BIOFILM ARCHITECTURE MAINTENANCE PROTEIN MBAA"/>
    <property type="match status" value="1"/>
</dbReference>
<sequence length="571" mass="63243">MIDLKLSVMDSSAPSYRCTRLLVCALDAGTESPRLVTRVPQEWLSSLEQLIERWLGAGDVICLVGRQADDTLLDTVRHVRLQLPAAALVITLDAIDSEAVARLIPCGVQEVFAAQQLEQAQTDQLCEGAVVRMEYEQSLRRLSHFDPLTGLAGRGLFQDRLEQSLIQAHRNGTNVGLLFIDLDRFRVVNDVYGHQLGDRLLIASSQRLQEKLRRSDTVARLGGNSFAVILDAVRGVEVVTAIAQKLIHALKAPFRIDGHEIFVTGSIGADLSCEANYDSGQMVRRTELALHQAKRDGRNGCQVFTPQTAPMDKIRLGLESALHHALERDELRLVYQPQVSVVGQHFVGAEVLLRWKHPVLGWVSPTVFIPVLEDTGLIEPFGEWVLRRACQQYKRWLDDGVVGLNSKISVNLSPRQFRQRDLGERIQAAIQDTGLPPTSLALEITESTLMYNLEQGAVLLRQLRHLGVSIAIDDFGTGYSSLAYLKDLPIDYLKIDRSFVKDIVTDRNDAAIANSIIGLAHNLGLKVVAEGVEEQDILNVLADLGCDQYQGYFFARPVVADELPLLIAGCD</sequence>
<feature type="domain" description="EAL" evidence="1">
    <location>
        <begin position="315"/>
        <end position="571"/>
    </location>
</feature>
<dbReference type="InterPro" id="IPR043128">
    <property type="entry name" value="Rev_trsase/Diguanyl_cyclase"/>
</dbReference>
<keyword evidence="3" id="KW-0548">Nucleotidyltransferase</keyword>
<dbReference type="Pfam" id="PF00990">
    <property type="entry name" value="GGDEF"/>
    <property type="match status" value="1"/>
</dbReference>
<dbReference type="Gene3D" id="3.30.70.270">
    <property type="match status" value="1"/>
</dbReference>
<evidence type="ECO:0000259" key="1">
    <source>
        <dbReference type="PROSITE" id="PS50883"/>
    </source>
</evidence>
<dbReference type="SUPFAM" id="SSF141868">
    <property type="entry name" value="EAL domain-like"/>
    <property type="match status" value="1"/>
</dbReference>
<evidence type="ECO:0000259" key="2">
    <source>
        <dbReference type="PROSITE" id="PS50887"/>
    </source>
</evidence>
<evidence type="ECO:0000313" key="4">
    <source>
        <dbReference type="Proteomes" id="UP001620597"/>
    </source>
</evidence>
<dbReference type="GO" id="GO:0052621">
    <property type="term" value="F:diguanylate cyclase activity"/>
    <property type="evidence" value="ECO:0007669"/>
    <property type="project" value="UniProtKB-EC"/>
</dbReference>
<dbReference type="PROSITE" id="PS50883">
    <property type="entry name" value="EAL"/>
    <property type="match status" value="1"/>
</dbReference>
<dbReference type="CDD" id="cd01949">
    <property type="entry name" value="GGDEF"/>
    <property type="match status" value="1"/>
</dbReference>
<organism evidence="3 4">
    <name type="scientific">Oceanobacter antarcticus</name>
    <dbReference type="NCBI Taxonomy" id="3133425"/>
    <lineage>
        <taxon>Bacteria</taxon>
        <taxon>Pseudomonadati</taxon>
        <taxon>Pseudomonadota</taxon>
        <taxon>Gammaproteobacteria</taxon>
        <taxon>Oceanospirillales</taxon>
        <taxon>Oceanospirillaceae</taxon>
        <taxon>Oceanobacter</taxon>
    </lineage>
</organism>
<dbReference type="SMART" id="SM00052">
    <property type="entry name" value="EAL"/>
    <property type="match status" value="1"/>
</dbReference>
<dbReference type="InterPro" id="IPR035919">
    <property type="entry name" value="EAL_sf"/>
</dbReference>
<dbReference type="SUPFAM" id="SSF55073">
    <property type="entry name" value="Nucleotide cyclase"/>
    <property type="match status" value="1"/>
</dbReference>
<dbReference type="InterPro" id="IPR001633">
    <property type="entry name" value="EAL_dom"/>
</dbReference>
<dbReference type="PANTHER" id="PTHR44757">
    <property type="entry name" value="DIGUANYLATE CYCLASE DGCP"/>
    <property type="match status" value="1"/>
</dbReference>
<dbReference type="NCBIfam" id="TIGR00254">
    <property type="entry name" value="GGDEF"/>
    <property type="match status" value="1"/>
</dbReference>
<gene>
    <name evidence="3" type="ORF">WG929_08395</name>
</gene>
<keyword evidence="3" id="KW-0808">Transferase</keyword>
<dbReference type="InterPro" id="IPR000160">
    <property type="entry name" value="GGDEF_dom"/>
</dbReference>
<dbReference type="InterPro" id="IPR052155">
    <property type="entry name" value="Biofilm_reg_signaling"/>
</dbReference>
<dbReference type="GO" id="GO:0071111">
    <property type="term" value="F:cyclic-guanylate-specific phosphodiesterase activity"/>
    <property type="evidence" value="ECO:0007669"/>
    <property type="project" value="UniProtKB-EC"/>
</dbReference>
<accession>A0ABW8NHJ2</accession>
<dbReference type="Proteomes" id="UP001620597">
    <property type="component" value="Unassembled WGS sequence"/>
</dbReference>
<name>A0ABW8NHJ2_9GAMM</name>
<keyword evidence="3" id="KW-0378">Hydrolase</keyword>